<gene>
    <name evidence="8" type="primary">LOC112277585</name>
    <name evidence="7" type="ORF">PHYPA_029711</name>
</gene>
<evidence type="ECO:0000256" key="3">
    <source>
        <dbReference type="ARBA" id="ARBA00022801"/>
    </source>
</evidence>
<evidence type="ECO:0000256" key="1">
    <source>
        <dbReference type="ARBA" id="ARBA00005234"/>
    </source>
</evidence>
<keyword evidence="4" id="KW-0788">Thiol protease</keyword>
<evidence type="ECO:0000256" key="5">
    <source>
        <dbReference type="SAM" id="MobiDB-lite"/>
    </source>
</evidence>
<name>A0A2K1IE52_PHYPA</name>
<dbReference type="Proteomes" id="UP000006727">
    <property type="component" value="Chromosome 25"/>
</dbReference>
<dbReference type="Gramene" id="Pp3c25_7310V3.1">
    <property type="protein sequence ID" value="Pp3c25_7310V3.1"/>
    <property type="gene ID" value="Pp3c25_7310"/>
</dbReference>
<organism evidence="7">
    <name type="scientific">Physcomitrium patens</name>
    <name type="common">Spreading-leaved earth moss</name>
    <name type="synonym">Physcomitrella patens</name>
    <dbReference type="NCBI Taxonomy" id="3218"/>
    <lineage>
        <taxon>Eukaryota</taxon>
        <taxon>Viridiplantae</taxon>
        <taxon>Streptophyta</taxon>
        <taxon>Embryophyta</taxon>
        <taxon>Bryophyta</taxon>
        <taxon>Bryophytina</taxon>
        <taxon>Bryopsida</taxon>
        <taxon>Funariidae</taxon>
        <taxon>Funariales</taxon>
        <taxon>Funariaceae</taxon>
        <taxon>Physcomitrium</taxon>
    </lineage>
</organism>
<keyword evidence="2" id="KW-0645">Protease</keyword>
<dbReference type="PANTHER" id="PTHR46915:SF2">
    <property type="entry name" value="UBIQUITIN-LIKE PROTEASE 4"/>
    <property type="match status" value="1"/>
</dbReference>
<evidence type="ECO:0000256" key="4">
    <source>
        <dbReference type="ARBA" id="ARBA00022807"/>
    </source>
</evidence>
<feature type="compositionally biased region" description="Basic and acidic residues" evidence="5">
    <location>
        <begin position="79"/>
        <end position="89"/>
    </location>
</feature>
<comment type="similarity">
    <text evidence="1">Belongs to the peptidase C48 family.</text>
</comment>
<dbReference type="STRING" id="3218.A0A2K1IE52"/>
<protein>
    <recommendedName>
        <fullName evidence="6">Ubiquitin-like protease family profile domain-containing protein</fullName>
    </recommendedName>
</protein>
<feature type="region of interest" description="Disordered" evidence="5">
    <location>
        <begin position="32"/>
        <end position="109"/>
    </location>
</feature>
<dbReference type="PANTHER" id="PTHR46915">
    <property type="entry name" value="UBIQUITIN-LIKE PROTEASE 4-RELATED"/>
    <property type="match status" value="1"/>
</dbReference>
<evidence type="ECO:0000313" key="7">
    <source>
        <dbReference type="EMBL" id="PNR27559.1"/>
    </source>
</evidence>
<evidence type="ECO:0000259" key="6">
    <source>
        <dbReference type="PROSITE" id="PS50600"/>
    </source>
</evidence>
<proteinExistence type="inferred from homology"/>
<dbReference type="GO" id="GO:0005634">
    <property type="term" value="C:nucleus"/>
    <property type="evidence" value="ECO:0000318"/>
    <property type="project" value="GO_Central"/>
</dbReference>
<dbReference type="InterPro" id="IPR003653">
    <property type="entry name" value="Peptidase_C48_C"/>
</dbReference>
<dbReference type="InterPro" id="IPR038765">
    <property type="entry name" value="Papain-like_cys_pep_sf"/>
</dbReference>
<sequence>MTRPKRASTFSVKDIQDSGETAELVIVADSIGQRRRKCSKFSDPVDKRNNISLNESHNTKSRHHKGGGDGSEGSPQNLEEEKPSRENRPRQMAASAAQNDPGNDCQGFVSLNSPYRDVDGLRTRPEIQSSVCTGLSTRSSVSKWMSLTAIPDLNTPSLPTPSSPVNLLHTSSASIGEKLEVFRGKSARPIRADQLRCCSICYRKFSNLSSSPRNTPFMCSACWRKKKSADLSFSLSSNFQACAVKSPITGPKQENHIQEAIGRTPDTAFEIDSSDEEEGAANATGPAVNRCQSGLRSVAKWMEDSKIAYPSRTDPEAVEILASDIQRLEPLEFLNDTIIDFYIKYIQMEFLNPESGRRFYFFNSFFYKKLSDVVGKKVCPKKKKKNPGFSKVRKWTRGINIFDKDFLIIPVHDRLHWSLAIICFPNHGPGSASRSERCILHLDSMTCGHESLSVFRLLRRYLVAEWKDTFGGIESKENDNIDSFTCNEIPGRKVPVPLQENESDCGLFLLHYIRKFVESAPSTMKVSDVEERLEDLGLFGRQWFFPIEASSLRTSIQEQLQRLFAENEGALDTSSYINLEATDVCRPRNLEAEFGEELIYLTRSG</sequence>
<dbReference type="Pfam" id="PF02902">
    <property type="entry name" value="Peptidase_C48"/>
    <property type="match status" value="1"/>
</dbReference>
<dbReference type="GO" id="GO:0070139">
    <property type="term" value="F:SUMO-specific endopeptidase activity"/>
    <property type="evidence" value="ECO:0000318"/>
    <property type="project" value="GO_Central"/>
</dbReference>
<reference evidence="8" key="3">
    <citation type="submission" date="2020-12" db="UniProtKB">
        <authorList>
            <consortium name="EnsemblPlants"/>
        </authorList>
    </citation>
    <scope>IDENTIFICATION</scope>
</reference>
<dbReference type="GO" id="GO:0016929">
    <property type="term" value="F:deSUMOylase activity"/>
    <property type="evidence" value="ECO:0000318"/>
    <property type="project" value="GO_Central"/>
</dbReference>
<dbReference type="GO" id="GO:0006508">
    <property type="term" value="P:proteolysis"/>
    <property type="evidence" value="ECO:0007669"/>
    <property type="project" value="UniProtKB-KW"/>
</dbReference>
<evidence type="ECO:0000256" key="2">
    <source>
        <dbReference type="ARBA" id="ARBA00022670"/>
    </source>
</evidence>
<keyword evidence="9" id="KW-1185">Reference proteome</keyword>
<dbReference type="GeneID" id="112277585"/>
<dbReference type="Gene3D" id="3.30.310.130">
    <property type="entry name" value="Ubiquitin-related"/>
    <property type="match status" value="1"/>
</dbReference>
<evidence type="ECO:0000313" key="9">
    <source>
        <dbReference type="Proteomes" id="UP000006727"/>
    </source>
</evidence>
<dbReference type="AlphaFoldDB" id="A0A2K1IE52"/>
<keyword evidence="3" id="KW-0378">Hydrolase</keyword>
<reference evidence="7 9" key="1">
    <citation type="journal article" date="2008" name="Science">
        <title>The Physcomitrella genome reveals evolutionary insights into the conquest of land by plants.</title>
        <authorList>
            <person name="Rensing S."/>
            <person name="Lang D."/>
            <person name="Zimmer A."/>
            <person name="Terry A."/>
            <person name="Salamov A."/>
            <person name="Shapiro H."/>
            <person name="Nishiyama T."/>
            <person name="Perroud P.-F."/>
            <person name="Lindquist E."/>
            <person name="Kamisugi Y."/>
            <person name="Tanahashi T."/>
            <person name="Sakakibara K."/>
            <person name="Fujita T."/>
            <person name="Oishi K."/>
            <person name="Shin-I T."/>
            <person name="Kuroki Y."/>
            <person name="Toyoda A."/>
            <person name="Suzuki Y."/>
            <person name="Hashimoto A."/>
            <person name="Yamaguchi K."/>
            <person name="Sugano A."/>
            <person name="Kohara Y."/>
            <person name="Fujiyama A."/>
            <person name="Anterola A."/>
            <person name="Aoki S."/>
            <person name="Ashton N."/>
            <person name="Barbazuk W.B."/>
            <person name="Barker E."/>
            <person name="Bennetzen J."/>
            <person name="Bezanilla M."/>
            <person name="Blankenship R."/>
            <person name="Cho S.H."/>
            <person name="Dutcher S."/>
            <person name="Estelle M."/>
            <person name="Fawcett J.A."/>
            <person name="Gundlach H."/>
            <person name="Hanada K."/>
            <person name="Heyl A."/>
            <person name="Hicks K.A."/>
            <person name="Hugh J."/>
            <person name="Lohr M."/>
            <person name="Mayer K."/>
            <person name="Melkozernov A."/>
            <person name="Murata T."/>
            <person name="Nelson D."/>
            <person name="Pils B."/>
            <person name="Prigge M."/>
            <person name="Reiss B."/>
            <person name="Renner T."/>
            <person name="Rombauts S."/>
            <person name="Rushton P."/>
            <person name="Sanderfoot A."/>
            <person name="Schween G."/>
            <person name="Shiu S.-H."/>
            <person name="Stueber K."/>
            <person name="Theodoulou F.L."/>
            <person name="Tu H."/>
            <person name="Van de Peer Y."/>
            <person name="Verrier P.J."/>
            <person name="Waters E."/>
            <person name="Wood A."/>
            <person name="Yang L."/>
            <person name="Cove D."/>
            <person name="Cuming A."/>
            <person name="Hasebe M."/>
            <person name="Lucas S."/>
            <person name="Mishler D.B."/>
            <person name="Reski R."/>
            <person name="Grigoriev I."/>
            <person name="Quatrano R.S."/>
            <person name="Boore J.L."/>
        </authorList>
    </citation>
    <scope>NUCLEOTIDE SEQUENCE [LARGE SCALE GENOMIC DNA]</scope>
    <source>
        <strain evidence="8 9">cv. Gransden 2004</strain>
    </source>
</reference>
<dbReference type="KEGG" id="ppp:112277585"/>
<dbReference type="OrthoDB" id="442460at2759"/>
<evidence type="ECO:0000313" key="8">
    <source>
        <dbReference type="EnsemblPlants" id="Pp3c25_7310V3.1"/>
    </source>
</evidence>
<dbReference type="EMBL" id="ABEU02000025">
    <property type="protein sequence ID" value="PNR27559.1"/>
    <property type="molecule type" value="Genomic_DNA"/>
</dbReference>
<feature type="domain" description="Ubiquitin-like protease family profile" evidence="6">
    <location>
        <begin position="318"/>
        <end position="516"/>
    </location>
</feature>
<dbReference type="PROSITE" id="PS50600">
    <property type="entry name" value="ULP_PROTEASE"/>
    <property type="match status" value="1"/>
</dbReference>
<dbReference type="GO" id="GO:0016926">
    <property type="term" value="P:protein desumoylation"/>
    <property type="evidence" value="ECO:0007669"/>
    <property type="project" value="UniProtKB-ARBA"/>
</dbReference>
<reference evidence="7 9" key="2">
    <citation type="journal article" date="2018" name="Plant J.">
        <title>The Physcomitrella patens chromosome-scale assembly reveals moss genome structure and evolution.</title>
        <authorList>
            <person name="Lang D."/>
            <person name="Ullrich K.K."/>
            <person name="Murat F."/>
            <person name="Fuchs J."/>
            <person name="Jenkins J."/>
            <person name="Haas F.B."/>
            <person name="Piednoel M."/>
            <person name="Gundlach H."/>
            <person name="Van Bel M."/>
            <person name="Meyberg R."/>
            <person name="Vives C."/>
            <person name="Morata J."/>
            <person name="Symeonidi A."/>
            <person name="Hiss M."/>
            <person name="Muchero W."/>
            <person name="Kamisugi Y."/>
            <person name="Saleh O."/>
            <person name="Blanc G."/>
            <person name="Decker E.L."/>
            <person name="van Gessel N."/>
            <person name="Grimwood J."/>
            <person name="Hayes R.D."/>
            <person name="Graham S.W."/>
            <person name="Gunter L.E."/>
            <person name="McDaniel S.F."/>
            <person name="Hoernstein S.N.W."/>
            <person name="Larsson A."/>
            <person name="Li F.W."/>
            <person name="Perroud P.F."/>
            <person name="Phillips J."/>
            <person name="Ranjan P."/>
            <person name="Rokshar D.S."/>
            <person name="Rothfels C.J."/>
            <person name="Schneider L."/>
            <person name="Shu S."/>
            <person name="Stevenson D.W."/>
            <person name="Thummler F."/>
            <person name="Tillich M."/>
            <person name="Villarreal Aguilar J.C."/>
            <person name="Widiez T."/>
            <person name="Wong G.K."/>
            <person name="Wymore A."/>
            <person name="Zhang Y."/>
            <person name="Zimmer A.D."/>
            <person name="Quatrano R.S."/>
            <person name="Mayer K.F.X."/>
            <person name="Goodstein D."/>
            <person name="Casacuberta J.M."/>
            <person name="Vandepoele K."/>
            <person name="Reski R."/>
            <person name="Cuming A.C."/>
            <person name="Tuskan G.A."/>
            <person name="Maumus F."/>
            <person name="Salse J."/>
            <person name="Schmutz J."/>
            <person name="Rensing S.A."/>
        </authorList>
    </citation>
    <scope>NUCLEOTIDE SEQUENCE [LARGE SCALE GENOMIC DNA]</scope>
    <source>
        <strain evidence="8 9">cv. Gransden 2004</strain>
    </source>
</reference>
<dbReference type="FunCoup" id="A0A2K1IE52">
    <property type="interactions" value="1871"/>
</dbReference>
<dbReference type="Gene3D" id="1.10.418.20">
    <property type="match status" value="1"/>
</dbReference>
<feature type="region of interest" description="Disordered" evidence="5">
    <location>
        <begin position="1"/>
        <end position="20"/>
    </location>
</feature>
<dbReference type="SUPFAM" id="SSF54001">
    <property type="entry name" value="Cysteine proteinases"/>
    <property type="match status" value="1"/>
</dbReference>
<dbReference type="EnsemblPlants" id="Pp3c25_7310V3.1">
    <property type="protein sequence ID" value="Pp3c25_7310V3.1"/>
    <property type="gene ID" value="Pp3c25_7310"/>
</dbReference>
<dbReference type="RefSeq" id="XP_024365870.1">
    <property type="nucleotide sequence ID" value="XM_024510102.2"/>
</dbReference>
<accession>A0A2K1IE52</accession>